<dbReference type="Gene3D" id="3.30.70.330">
    <property type="match status" value="1"/>
</dbReference>
<evidence type="ECO:0000313" key="4">
    <source>
        <dbReference type="Proteomes" id="UP000214596"/>
    </source>
</evidence>
<evidence type="ECO:0000256" key="1">
    <source>
        <dbReference type="SAM" id="MobiDB-lite"/>
    </source>
</evidence>
<gene>
    <name evidence="3" type="ORF">CA163_15045</name>
</gene>
<dbReference type="AlphaFoldDB" id="A0A227JA18"/>
<dbReference type="InterPro" id="IPR012677">
    <property type="entry name" value="Nucleotide-bd_a/b_plait_sf"/>
</dbReference>
<dbReference type="GO" id="GO:0003723">
    <property type="term" value="F:RNA binding"/>
    <property type="evidence" value="ECO:0007669"/>
    <property type="project" value="InterPro"/>
</dbReference>
<keyword evidence="3" id="KW-0067">ATP-binding</keyword>
<evidence type="ECO:0000313" key="3">
    <source>
        <dbReference type="EMBL" id="OXE31981.1"/>
    </source>
</evidence>
<proteinExistence type="predicted"/>
<name>A0A227JA18_VIBPH</name>
<organism evidence="3 4">
    <name type="scientific">Vibrio parahaemolyticus</name>
    <dbReference type="NCBI Taxonomy" id="670"/>
    <lineage>
        <taxon>Bacteria</taxon>
        <taxon>Pseudomonadati</taxon>
        <taxon>Pseudomonadota</taxon>
        <taxon>Gammaproteobacteria</taxon>
        <taxon>Vibrionales</taxon>
        <taxon>Vibrionaceae</taxon>
        <taxon>Vibrio</taxon>
    </lineage>
</organism>
<keyword evidence="3" id="KW-0347">Helicase</keyword>
<dbReference type="Proteomes" id="UP000214596">
    <property type="component" value="Unassembled WGS sequence"/>
</dbReference>
<dbReference type="Pfam" id="PF03880">
    <property type="entry name" value="DbpA"/>
    <property type="match status" value="1"/>
</dbReference>
<feature type="non-terminal residue" evidence="3">
    <location>
        <position position="1"/>
    </location>
</feature>
<comment type="caution">
    <text evidence="3">The sequence shown here is derived from an EMBL/GenBank/DDBJ whole genome shotgun (WGS) entry which is preliminary data.</text>
</comment>
<dbReference type="EMBL" id="NIXT01000884">
    <property type="protein sequence ID" value="OXE31981.1"/>
    <property type="molecule type" value="Genomic_DNA"/>
</dbReference>
<dbReference type="InterPro" id="IPR005580">
    <property type="entry name" value="DbpA/CsdA_RNA-bd_dom"/>
</dbReference>
<reference evidence="3 4" key="1">
    <citation type="journal article" date="2017" name="Appl. Environ. Microbiol.">
        <title>Parallel evolution of two clades of a major Atlantic endemic Vibrio parahaemolyticus pathogen lineage by independent acquisition of related pathogenicity islands.</title>
        <authorList>
            <person name="Xu F."/>
            <person name="Gonzalez-Escalona N."/>
            <person name="Drees K.P."/>
            <person name="Sebra R.P."/>
            <person name="Cooper V.S."/>
            <person name="Jones S.H."/>
            <person name="Whistler C.A."/>
        </authorList>
    </citation>
    <scope>NUCLEOTIDE SEQUENCE [LARGE SCALE GENOMIC DNA]</scope>
    <source>
        <strain evidence="3 4">MAVP-3</strain>
    </source>
</reference>
<feature type="domain" description="DEAD box helicase DbpA/CsdA RNA-binding" evidence="2">
    <location>
        <begin position="23"/>
        <end position="90"/>
    </location>
</feature>
<dbReference type="InterPro" id="IPR034415">
    <property type="entry name" value="CsdA_RRM"/>
</dbReference>
<feature type="region of interest" description="Disordered" evidence="1">
    <location>
        <begin position="101"/>
        <end position="191"/>
    </location>
</feature>
<sequence>RRKERREGGREGGRSFNNQDWDTYQLQVGREQGVQVKDIVGALANELGLGKGSIGAIKLAQGHTFVQLPKAMTSEAASKLSKLRIRQQDVGAVVCDFDDFRESRGGRRDGGRRDGGRREGGFRGNREGGNRGGERREGGRREGGFRGNRDGNREGNREGGERRFDRNRGGDHRGNYRGERGHGRGRRTQDA</sequence>
<evidence type="ECO:0000259" key="2">
    <source>
        <dbReference type="Pfam" id="PF03880"/>
    </source>
</evidence>
<dbReference type="CDD" id="cd12499">
    <property type="entry name" value="RRM_EcCsdA_like"/>
    <property type="match status" value="1"/>
</dbReference>
<protein>
    <submittedName>
        <fullName evidence="3">ATP-dependent RNA helicase</fullName>
    </submittedName>
</protein>
<accession>A0A227JA18</accession>
<dbReference type="GO" id="GO:0004386">
    <property type="term" value="F:helicase activity"/>
    <property type="evidence" value="ECO:0007669"/>
    <property type="project" value="UniProtKB-KW"/>
</dbReference>
<keyword evidence="3" id="KW-0378">Hydrolase</keyword>
<keyword evidence="3" id="KW-0547">Nucleotide-binding</keyword>